<protein>
    <submittedName>
        <fullName evidence="1">Uncharacterized protein</fullName>
    </submittedName>
</protein>
<name>A0AAV4GM94_9GAST</name>
<dbReference type="EMBL" id="BMAT01008502">
    <property type="protein sequence ID" value="GFR86582.1"/>
    <property type="molecule type" value="Genomic_DNA"/>
</dbReference>
<reference evidence="1 2" key="1">
    <citation type="journal article" date="2021" name="Elife">
        <title>Chloroplast acquisition without the gene transfer in kleptoplastic sea slugs, Plakobranchus ocellatus.</title>
        <authorList>
            <person name="Maeda T."/>
            <person name="Takahashi S."/>
            <person name="Yoshida T."/>
            <person name="Shimamura S."/>
            <person name="Takaki Y."/>
            <person name="Nagai Y."/>
            <person name="Toyoda A."/>
            <person name="Suzuki Y."/>
            <person name="Arimoto A."/>
            <person name="Ishii H."/>
            <person name="Satoh N."/>
            <person name="Nishiyama T."/>
            <person name="Hasebe M."/>
            <person name="Maruyama T."/>
            <person name="Minagawa J."/>
            <person name="Obokata J."/>
            <person name="Shigenobu S."/>
        </authorList>
    </citation>
    <scope>NUCLEOTIDE SEQUENCE [LARGE SCALE GENOMIC DNA]</scope>
</reference>
<dbReference type="AlphaFoldDB" id="A0AAV4GM94"/>
<proteinExistence type="predicted"/>
<accession>A0AAV4GM94</accession>
<comment type="caution">
    <text evidence="1">The sequence shown here is derived from an EMBL/GenBank/DDBJ whole genome shotgun (WGS) entry which is preliminary data.</text>
</comment>
<gene>
    <name evidence="1" type="ORF">ElyMa_004202000</name>
</gene>
<keyword evidence="2" id="KW-1185">Reference proteome</keyword>
<evidence type="ECO:0000313" key="1">
    <source>
        <dbReference type="EMBL" id="GFR86582.1"/>
    </source>
</evidence>
<organism evidence="1 2">
    <name type="scientific">Elysia marginata</name>
    <dbReference type="NCBI Taxonomy" id="1093978"/>
    <lineage>
        <taxon>Eukaryota</taxon>
        <taxon>Metazoa</taxon>
        <taxon>Spiralia</taxon>
        <taxon>Lophotrochozoa</taxon>
        <taxon>Mollusca</taxon>
        <taxon>Gastropoda</taxon>
        <taxon>Heterobranchia</taxon>
        <taxon>Euthyneura</taxon>
        <taxon>Panpulmonata</taxon>
        <taxon>Sacoglossa</taxon>
        <taxon>Placobranchoidea</taxon>
        <taxon>Plakobranchidae</taxon>
        <taxon>Elysia</taxon>
    </lineage>
</organism>
<evidence type="ECO:0000313" key="2">
    <source>
        <dbReference type="Proteomes" id="UP000762676"/>
    </source>
</evidence>
<dbReference type="Proteomes" id="UP000762676">
    <property type="component" value="Unassembled WGS sequence"/>
</dbReference>
<sequence length="96" mass="11024">MCSYALVLQIPQSLHKNLYVKLRRHTRQCKLLLRILSNFKKSNRRIKENPSNTEARGYLSSLTTVAVVKQRSVGPMFVLSAGDEGDKHCREIREVP</sequence>